<dbReference type="Pfam" id="PF21373">
    <property type="entry name" value="ZNHIT3_C"/>
    <property type="match status" value="1"/>
</dbReference>
<dbReference type="Ensembl" id="ENSLLET00000007176.1">
    <property type="protein sequence ID" value="ENSLLEP00000006896.1"/>
    <property type="gene ID" value="ENSLLEG00000004343.1"/>
</dbReference>
<evidence type="ECO:0000259" key="1">
    <source>
        <dbReference type="Pfam" id="PF21373"/>
    </source>
</evidence>
<reference evidence="2" key="2">
    <citation type="submission" date="2025-09" db="UniProtKB">
        <authorList>
            <consortium name="Ensembl"/>
        </authorList>
    </citation>
    <scope>IDENTIFICATION</scope>
</reference>
<dbReference type="InterPro" id="IPR048371">
    <property type="entry name" value="ZNHIT3_C"/>
</dbReference>
<evidence type="ECO:0000313" key="2">
    <source>
        <dbReference type="Ensembl" id="ENSLLEP00000006896.1"/>
    </source>
</evidence>
<proteinExistence type="predicted"/>
<dbReference type="GeneTree" id="ENSGT01120000276182"/>
<evidence type="ECO:0000313" key="3">
    <source>
        <dbReference type="Proteomes" id="UP000694569"/>
    </source>
</evidence>
<dbReference type="OrthoDB" id="18412at2759"/>
<keyword evidence="3" id="KW-1185">Reference proteome</keyword>
<dbReference type="AlphaFoldDB" id="A0A8C5M081"/>
<name>A0A8C5M081_9ANUR</name>
<sequence>LTFSVSLSGLNPNTGYFKAHLPAKPNIDPTYINILLAGNGDLLDEDCESDRIPENKLKLLITIDQSEKKEDTLKQYMQELLIVEFADCCLGVIEPEEKENRFPE</sequence>
<protein>
    <recommendedName>
        <fullName evidence="1">Zinc finger HIT domain-containing protein</fullName>
    </recommendedName>
</protein>
<reference evidence="2" key="1">
    <citation type="submission" date="2025-08" db="UniProtKB">
        <authorList>
            <consortium name="Ensembl"/>
        </authorList>
    </citation>
    <scope>IDENTIFICATION</scope>
</reference>
<dbReference type="Proteomes" id="UP000694569">
    <property type="component" value="Unplaced"/>
</dbReference>
<feature type="domain" description="Zinc finger HIT" evidence="1">
    <location>
        <begin position="58"/>
        <end position="93"/>
    </location>
</feature>
<accession>A0A8C5M081</accession>
<organism evidence="2 3">
    <name type="scientific">Leptobrachium leishanense</name>
    <name type="common">Leishan spiny toad</name>
    <dbReference type="NCBI Taxonomy" id="445787"/>
    <lineage>
        <taxon>Eukaryota</taxon>
        <taxon>Metazoa</taxon>
        <taxon>Chordata</taxon>
        <taxon>Craniata</taxon>
        <taxon>Vertebrata</taxon>
        <taxon>Euteleostomi</taxon>
        <taxon>Amphibia</taxon>
        <taxon>Batrachia</taxon>
        <taxon>Anura</taxon>
        <taxon>Pelobatoidea</taxon>
        <taxon>Megophryidae</taxon>
        <taxon>Leptobrachium</taxon>
    </lineage>
</organism>